<dbReference type="AlphaFoldDB" id="A0A183IP14"/>
<evidence type="ECO:0000313" key="4">
    <source>
        <dbReference type="WBParaSite" id="SBAD_0000557701-mRNA-1"/>
    </source>
</evidence>
<reference evidence="2 3" key="2">
    <citation type="submission" date="2018-11" db="EMBL/GenBank/DDBJ databases">
        <authorList>
            <consortium name="Pathogen Informatics"/>
        </authorList>
    </citation>
    <scope>NUCLEOTIDE SEQUENCE [LARGE SCALE GENOMIC DNA]</scope>
</reference>
<gene>
    <name evidence="2" type="ORF">SBAD_LOCUS5361</name>
</gene>
<keyword evidence="1" id="KW-0732">Signal</keyword>
<reference evidence="4" key="1">
    <citation type="submission" date="2016-06" db="UniProtKB">
        <authorList>
            <consortium name="WormBaseParasite"/>
        </authorList>
    </citation>
    <scope>IDENTIFICATION</scope>
</reference>
<dbReference type="PANTHER" id="PTHR37437:SF1">
    <property type="entry name" value="LIPOCALIN-RELATED PROTEIN"/>
    <property type="match status" value="1"/>
</dbReference>
<accession>A0A183IP14</accession>
<keyword evidence="3" id="KW-1185">Reference proteome</keyword>
<dbReference type="WBParaSite" id="SBAD_0000557701-mRNA-1">
    <property type="protein sequence ID" value="SBAD_0000557701-mRNA-1"/>
    <property type="gene ID" value="SBAD_0000557701"/>
</dbReference>
<dbReference type="EMBL" id="UZAM01008940">
    <property type="protein sequence ID" value="VDP07029.1"/>
    <property type="molecule type" value="Genomic_DNA"/>
</dbReference>
<dbReference type="InterPro" id="IPR022272">
    <property type="entry name" value="Lipocalin_CS"/>
</dbReference>
<sequence>MGVALNTAGSLLYGMLVCVSSLSVQHTNEVVKDRVSRNTMRNLYGIPVPGNVIEALDVLKAYLHLCTNDFKEREQNKFISKLLSSPNAKQLVDQLYQNLFSSVGEVNASRLTGKWYHVMDTKPPEREKCGVSYDFVIKTGPLSGNGQYEYVMFAQFLKHPIITWARDPVTFHLNYTKDIEGFLEKSELKNFLARAGEGVHYYNHLLCPVSFYQFINL</sequence>
<evidence type="ECO:0000313" key="3">
    <source>
        <dbReference type="Proteomes" id="UP000270296"/>
    </source>
</evidence>
<organism evidence="4">
    <name type="scientific">Soboliphyme baturini</name>
    <dbReference type="NCBI Taxonomy" id="241478"/>
    <lineage>
        <taxon>Eukaryota</taxon>
        <taxon>Metazoa</taxon>
        <taxon>Ecdysozoa</taxon>
        <taxon>Nematoda</taxon>
        <taxon>Enoplea</taxon>
        <taxon>Dorylaimia</taxon>
        <taxon>Dioctophymatida</taxon>
        <taxon>Dioctophymatoidea</taxon>
        <taxon>Soboliphymatidae</taxon>
        <taxon>Soboliphyme</taxon>
    </lineage>
</organism>
<feature type="signal peptide" evidence="1">
    <location>
        <begin position="1"/>
        <end position="21"/>
    </location>
</feature>
<proteinExistence type="predicted"/>
<evidence type="ECO:0000313" key="2">
    <source>
        <dbReference type="EMBL" id="VDP07029.1"/>
    </source>
</evidence>
<feature type="chain" id="PRO_5043140141" evidence="1">
    <location>
        <begin position="22"/>
        <end position="217"/>
    </location>
</feature>
<protein>
    <submittedName>
        <fullName evidence="2 4">Uncharacterized protein</fullName>
    </submittedName>
</protein>
<dbReference type="Proteomes" id="UP000270296">
    <property type="component" value="Unassembled WGS sequence"/>
</dbReference>
<dbReference type="PANTHER" id="PTHR37437">
    <property type="entry name" value="LIPOCALIN-RELATED PROTEIN-RELATED"/>
    <property type="match status" value="1"/>
</dbReference>
<name>A0A183IP14_9BILA</name>
<evidence type="ECO:0000256" key="1">
    <source>
        <dbReference type="SAM" id="SignalP"/>
    </source>
</evidence>
<dbReference type="OrthoDB" id="565904at2759"/>
<dbReference type="PROSITE" id="PS00213">
    <property type="entry name" value="LIPOCALIN"/>
    <property type="match status" value="1"/>
</dbReference>